<comment type="caution">
    <text evidence="6">The sequence shown here is derived from an EMBL/GenBank/DDBJ whole genome shotgun (WGS) entry which is preliminary data.</text>
</comment>
<dbReference type="InterPro" id="IPR035979">
    <property type="entry name" value="RBD_domain_sf"/>
</dbReference>
<evidence type="ECO:0000256" key="4">
    <source>
        <dbReference type="SAM" id="MobiDB-lite"/>
    </source>
</evidence>
<proteinExistence type="predicted"/>
<keyword evidence="7" id="KW-1185">Reference proteome</keyword>
<evidence type="ECO:0000256" key="2">
    <source>
        <dbReference type="ARBA" id="ARBA00023242"/>
    </source>
</evidence>
<dbReference type="Gene3D" id="3.30.70.330">
    <property type="match status" value="2"/>
</dbReference>
<comment type="subcellular location">
    <subcellularLocation>
        <location evidence="1">Nucleus</location>
    </subcellularLocation>
</comment>
<feature type="domain" description="RRM" evidence="5">
    <location>
        <begin position="10"/>
        <end position="88"/>
    </location>
</feature>
<dbReference type="PROSITE" id="PS50102">
    <property type="entry name" value="RRM"/>
    <property type="match status" value="2"/>
</dbReference>
<gene>
    <name evidence="6" type="ORF">PIB30_032003</name>
</gene>
<feature type="domain" description="RRM" evidence="5">
    <location>
        <begin position="89"/>
        <end position="162"/>
    </location>
</feature>
<accession>A0ABU6VBG2</accession>
<dbReference type="InterPro" id="IPR000504">
    <property type="entry name" value="RRM_dom"/>
</dbReference>
<dbReference type="EMBL" id="JASCZI010151174">
    <property type="protein sequence ID" value="MED6170544.1"/>
    <property type="molecule type" value="Genomic_DNA"/>
</dbReference>
<name>A0ABU6VBG2_9FABA</name>
<organism evidence="6 7">
    <name type="scientific">Stylosanthes scabra</name>
    <dbReference type="NCBI Taxonomy" id="79078"/>
    <lineage>
        <taxon>Eukaryota</taxon>
        <taxon>Viridiplantae</taxon>
        <taxon>Streptophyta</taxon>
        <taxon>Embryophyta</taxon>
        <taxon>Tracheophyta</taxon>
        <taxon>Spermatophyta</taxon>
        <taxon>Magnoliopsida</taxon>
        <taxon>eudicotyledons</taxon>
        <taxon>Gunneridae</taxon>
        <taxon>Pentapetalae</taxon>
        <taxon>rosids</taxon>
        <taxon>fabids</taxon>
        <taxon>Fabales</taxon>
        <taxon>Fabaceae</taxon>
        <taxon>Papilionoideae</taxon>
        <taxon>50 kb inversion clade</taxon>
        <taxon>dalbergioids sensu lato</taxon>
        <taxon>Dalbergieae</taxon>
        <taxon>Pterocarpus clade</taxon>
        <taxon>Stylosanthes</taxon>
    </lineage>
</organism>
<dbReference type="PANTHER" id="PTHR48033">
    <property type="entry name" value="RNA-BINDING (RRM/RBD/RNP MOTIFS) FAMILY PROTEIN"/>
    <property type="match status" value="1"/>
</dbReference>
<evidence type="ECO:0000256" key="3">
    <source>
        <dbReference type="PROSITE-ProRule" id="PRU00176"/>
    </source>
</evidence>
<evidence type="ECO:0000259" key="5">
    <source>
        <dbReference type="PROSITE" id="PS50102"/>
    </source>
</evidence>
<protein>
    <recommendedName>
        <fullName evidence="5">RRM domain-containing protein</fullName>
    </recommendedName>
</protein>
<sequence length="241" mass="26602">MDKGPNFVPGKLFVGLIPPTIRNEQLREHFAKYGKITESVIIMNDDVTSQRRGYGFVNFADPSAVDKAIEDNNHFINGHKVLVEKCIAKDAMLAYYEHYGFVSDELATFFGEYGQVISCRIERDEHYGSIDFESDKTVDDILAANGNWINFGGRFMLEISKHIIQGHLNNANAHDGYGGAIGYDIDAESGRYSSQSVVGRAGVFTEGASGSGGPSNASQDDNPDSLFSYAMVTKKDLNRHR</sequence>
<feature type="region of interest" description="Disordered" evidence="4">
    <location>
        <begin position="205"/>
        <end position="225"/>
    </location>
</feature>
<evidence type="ECO:0000313" key="6">
    <source>
        <dbReference type="EMBL" id="MED6170544.1"/>
    </source>
</evidence>
<dbReference type="SMART" id="SM00360">
    <property type="entry name" value="RRM"/>
    <property type="match status" value="2"/>
</dbReference>
<evidence type="ECO:0000256" key="1">
    <source>
        <dbReference type="ARBA" id="ARBA00004123"/>
    </source>
</evidence>
<reference evidence="6 7" key="1">
    <citation type="journal article" date="2023" name="Plants (Basel)">
        <title>Bridging the Gap: Combining Genomics and Transcriptomics Approaches to Understand Stylosanthes scabra, an Orphan Legume from the Brazilian Caatinga.</title>
        <authorList>
            <person name="Ferreira-Neto J.R.C."/>
            <person name="da Silva M.D."/>
            <person name="Binneck E."/>
            <person name="de Melo N.F."/>
            <person name="da Silva R.H."/>
            <person name="de Melo A.L.T.M."/>
            <person name="Pandolfi V."/>
            <person name="Bustamante F.O."/>
            <person name="Brasileiro-Vidal A.C."/>
            <person name="Benko-Iseppon A.M."/>
        </authorList>
    </citation>
    <scope>NUCLEOTIDE SEQUENCE [LARGE SCALE GENOMIC DNA]</scope>
    <source>
        <tissue evidence="6">Leaves</tissue>
    </source>
</reference>
<dbReference type="InterPro" id="IPR012677">
    <property type="entry name" value="Nucleotide-bd_a/b_plait_sf"/>
</dbReference>
<keyword evidence="3" id="KW-0694">RNA-binding</keyword>
<dbReference type="SUPFAM" id="SSF54928">
    <property type="entry name" value="RNA-binding domain, RBD"/>
    <property type="match status" value="2"/>
</dbReference>
<dbReference type="Pfam" id="PF00076">
    <property type="entry name" value="RRM_1"/>
    <property type="match status" value="2"/>
</dbReference>
<dbReference type="PANTHER" id="PTHR48033:SF10">
    <property type="entry name" value="RNA-BINDING PROTEIN SQUID"/>
    <property type="match status" value="1"/>
</dbReference>
<evidence type="ECO:0000313" key="7">
    <source>
        <dbReference type="Proteomes" id="UP001341840"/>
    </source>
</evidence>
<keyword evidence="2" id="KW-0539">Nucleus</keyword>
<dbReference type="Proteomes" id="UP001341840">
    <property type="component" value="Unassembled WGS sequence"/>
</dbReference>